<organism evidence="8">
    <name type="scientific">bioreactor metagenome</name>
    <dbReference type="NCBI Taxonomy" id="1076179"/>
    <lineage>
        <taxon>unclassified sequences</taxon>
        <taxon>metagenomes</taxon>
        <taxon>ecological metagenomes</taxon>
    </lineage>
</organism>
<evidence type="ECO:0000256" key="4">
    <source>
        <dbReference type="ARBA" id="ARBA00022989"/>
    </source>
</evidence>
<comment type="caution">
    <text evidence="8">The sequence shown here is derived from an EMBL/GenBank/DDBJ whole genome shotgun (WGS) entry which is preliminary data.</text>
</comment>
<evidence type="ECO:0000256" key="5">
    <source>
        <dbReference type="ARBA" id="ARBA00023136"/>
    </source>
</evidence>
<feature type="transmembrane region" description="Helical" evidence="6">
    <location>
        <begin position="98"/>
        <end position="117"/>
    </location>
</feature>
<dbReference type="PANTHER" id="PTHR33932:SF4">
    <property type="entry name" value="NA(+)_H(+) ANTIPORTER SUBUNIT B"/>
    <property type="match status" value="1"/>
</dbReference>
<gene>
    <name evidence="8" type="ORF">SDC9_153125</name>
</gene>
<evidence type="ECO:0000256" key="2">
    <source>
        <dbReference type="ARBA" id="ARBA00022475"/>
    </source>
</evidence>
<proteinExistence type="predicted"/>
<dbReference type="PANTHER" id="PTHR33932">
    <property type="entry name" value="NA(+)/H(+) ANTIPORTER SUBUNIT B"/>
    <property type="match status" value="1"/>
</dbReference>
<feature type="transmembrane region" description="Helical" evidence="6">
    <location>
        <begin position="27"/>
        <end position="46"/>
    </location>
</feature>
<dbReference type="AlphaFoldDB" id="A0A645EV07"/>
<keyword evidence="3 6" id="KW-0812">Transmembrane</keyword>
<keyword evidence="2" id="KW-1003">Cell membrane</keyword>
<dbReference type="InterPro" id="IPR007182">
    <property type="entry name" value="MnhB"/>
</dbReference>
<feature type="transmembrane region" description="Helical" evidence="6">
    <location>
        <begin position="58"/>
        <end position="78"/>
    </location>
</feature>
<comment type="subcellular location">
    <subcellularLocation>
        <location evidence="1">Cell membrane</location>
        <topology evidence="1">Multi-pass membrane protein</topology>
    </subcellularLocation>
</comment>
<evidence type="ECO:0000256" key="3">
    <source>
        <dbReference type="ARBA" id="ARBA00022692"/>
    </source>
</evidence>
<evidence type="ECO:0000256" key="6">
    <source>
        <dbReference type="SAM" id="Phobius"/>
    </source>
</evidence>
<dbReference type="GO" id="GO:0005886">
    <property type="term" value="C:plasma membrane"/>
    <property type="evidence" value="ECO:0007669"/>
    <property type="project" value="UniProtKB-SubCell"/>
</dbReference>
<name>A0A645EV07_9ZZZZ</name>
<feature type="domain" description="Na+/H+ antiporter MnhB subunit-related protein" evidence="7">
    <location>
        <begin position="2"/>
        <end position="110"/>
    </location>
</feature>
<evidence type="ECO:0000259" key="7">
    <source>
        <dbReference type="Pfam" id="PF04039"/>
    </source>
</evidence>
<reference evidence="8" key="1">
    <citation type="submission" date="2019-08" db="EMBL/GenBank/DDBJ databases">
        <authorList>
            <person name="Kucharzyk K."/>
            <person name="Murdoch R.W."/>
            <person name="Higgins S."/>
            <person name="Loffler F."/>
        </authorList>
    </citation>
    <scope>NUCLEOTIDE SEQUENCE</scope>
</reference>
<sequence>MEILIPFIFLFAFYVLFYGESSPGGGFSGGTVLGGGLILYSCAYGYQKIHAFFNRRTFGLLRLCGLMLYATLYGYYTFMGANGLTDHLNAFGGLSMPIDFAVGMVVASTVYGFYAMFTRGEL</sequence>
<dbReference type="EMBL" id="VSSQ01051773">
    <property type="protein sequence ID" value="MPN05871.1"/>
    <property type="molecule type" value="Genomic_DNA"/>
</dbReference>
<evidence type="ECO:0000256" key="1">
    <source>
        <dbReference type="ARBA" id="ARBA00004651"/>
    </source>
</evidence>
<accession>A0A645EV07</accession>
<keyword evidence="4 6" id="KW-1133">Transmembrane helix</keyword>
<dbReference type="Pfam" id="PF04039">
    <property type="entry name" value="MnhB"/>
    <property type="match status" value="1"/>
</dbReference>
<protein>
    <recommendedName>
        <fullName evidence="7">Na+/H+ antiporter MnhB subunit-related protein domain-containing protein</fullName>
    </recommendedName>
</protein>
<keyword evidence="5 6" id="KW-0472">Membrane</keyword>
<evidence type="ECO:0000313" key="8">
    <source>
        <dbReference type="EMBL" id="MPN05871.1"/>
    </source>
</evidence>
<dbReference type="InterPro" id="IPR050622">
    <property type="entry name" value="CPA3_antiporter_subunitB"/>
</dbReference>